<reference evidence="5 6" key="1">
    <citation type="submission" date="2019-10" db="EMBL/GenBank/DDBJ databases">
        <title>Genome Sequence of Micromonospora terminaliae DSM 101760.</title>
        <authorList>
            <person name="Guo L."/>
        </authorList>
    </citation>
    <scope>NUCLEOTIDE SEQUENCE [LARGE SCALE GENOMIC DNA]</scope>
    <source>
        <strain evidence="5 6">DSM 101760</strain>
    </source>
</reference>
<feature type="coiled-coil region" evidence="1">
    <location>
        <begin position="65"/>
        <end position="96"/>
    </location>
</feature>
<evidence type="ECO:0000256" key="1">
    <source>
        <dbReference type="SAM" id="Coils"/>
    </source>
</evidence>
<accession>A0AAJ3DKP5</accession>
<dbReference type="EMBL" id="JAAHBZ010000008">
    <property type="protein sequence ID" value="NES29896.1"/>
    <property type="molecule type" value="Genomic_DNA"/>
</dbReference>
<evidence type="ECO:0000313" key="5">
    <source>
        <dbReference type="EMBL" id="QGL49929.1"/>
    </source>
</evidence>
<evidence type="ECO:0000313" key="6">
    <source>
        <dbReference type="Proteomes" id="UP000402241"/>
    </source>
</evidence>
<reference evidence="4 7" key="2">
    <citation type="submission" date="2020-02" db="EMBL/GenBank/DDBJ databases">
        <title>WGS of Micromonospora spp. isolated from hot spring.</title>
        <authorList>
            <person name="Thawai C."/>
        </authorList>
    </citation>
    <scope>NUCLEOTIDE SEQUENCE [LARGE SCALE GENOMIC DNA]</scope>
    <source>
        <strain evidence="4 7">TMS7</strain>
    </source>
</reference>
<keyword evidence="6" id="KW-1185">Reference proteome</keyword>
<dbReference type="Proteomes" id="UP000477779">
    <property type="component" value="Unassembled WGS sequence"/>
</dbReference>
<evidence type="ECO:0000256" key="2">
    <source>
        <dbReference type="SAM" id="MobiDB-lite"/>
    </source>
</evidence>
<dbReference type="AlphaFoldDB" id="A0AAJ3DKP5"/>
<dbReference type="Proteomes" id="UP000402241">
    <property type="component" value="Chromosome"/>
</dbReference>
<dbReference type="EMBL" id="CP045309">
    <property type="protein sequence ID" value="QGL49929.1"/>
    <property type="molecule type" value="Genomic_DNA"/>
</dbReference>
<evidence type="ECO:0000313" key="4">
    <source>
        <dbReference type="EMBL" id="NES29896.1"/>
    </source>
</evidence>
<sequence length="225" mass="24539">MPWLLAGCVVCGLTAVALLTVVVSMTYEPPPGIEPPKVTDWMQGWGSLAGVVAGAVAAVAASWLLLHERQQAREAREQLRQERVEAEKMAARAVQHRSLLATMWLASSGEARLSIGMTVTNYGAEPVRGVVAIVGSTRVTNVWVLHVGEVIGPGDERPASGRFELPAVLVPPDKRLSPWGEDRMPDSFVTLRFFDSRGREWERTDNGTPERALRPLPMGDPPIED</sequence>
<feature type="region of interest" description="Disordered" evidence="2">
    <location>
        <begin position="199"/>
        <end position="225"/>
    </location>
</feature>
<keyword evidence="3" id="KW-0472">Membrane</keyword>
<protein>
    <submittedName>
        <fullName evidence="4">Uncharacterized protein</fullName>
    </submittedName>
</protein>
<dbReference type="RefSeq" id="WP_154229110.1">
    <property type="nucleotide sequence ID" value="NZ_CP045309.1"/>
</dbReference>
<evidence type="ECO:0000256" key="3">
    <source>
        <dbReference type="SAM" id="Phobius"/>
    </source>
</evidence>
<keyword evidence="1" id="KW-0175">Coiled coil</keyword>
<keyword evidence="3" id="KW-1133">Transmembrane helix</keyword>
<feature type="transmembrane region" description="Helical" evidence="3">
    <location>
        <begin position="48"/>
        <end position="66"/>
    </location>
</feature>
<keyword evidence="3" id="KW-0812">Transmembrane</keyword>
<proteinExistence type="predicted"/>
<organism evidence="4 7">
    <name type="scientific">Micromonospora terminaliae</name>
    <dbReference type="NCBI Taxonomy" id="1914461"/>
    <lineage>
        <taxon>Bacteria</taxon>
        <taxon>Bacillati</taxon>
        <taxon>Actinomycetota</taxon>
        <taxon>Actinomycetes</taxon>
        <taxon>Micromonosporales</taxon>
        <taxon>Micromonosporaceae</taxon>
        <taxon>Micromonospora</taxon>
    </lineage>
</organism>
<gene>
    <name evidence="4" type="ORF">G3561_20390</name>
    <name evidence="5" type="ORF">GCE86_24655</name>
</gene>
<name>A0AAJ3DKP5_9ACTN</name>
<evidence type="ECO:0000313" key="7">
    <source>
        <dbReference type="Proteomes" id="UP000477779"/>
    </source>
</evidence>